<dbReference type="PANTHER" id="PTHR43537:SF24">
    <property type="entry name" value="GLUCONATE OPERON TRANSCRIPTIONAL REPRESSOR"/>
    <property type="match status" value="1"/>
</dbReference>
<dbReference type="InterPro" id="IPR008920">
    <property type="entry name" value="TF_FadR/GntR_C"/>
</dbReference>
<dbReference type="Pfam" id="PF00392">
    <property type="entry name" value="GntR"/>
    <property type="match status" value="1"/>
</dbReference>
<dbReference type="SUPFAM" id="SSF48008">
    <property type="entry name" value="GntR ligand-binding domain-like"/>
    <property type="match status" value="1"/>
</dbReference>
<keyword evidence="1" id="KW-0805">Transcription regulation</keyword>
<dbReference type="CDD" id="cd07377">
    <property type="entry name" value="WHTH_GntR"/>
    <property type="match status" value="1"/>
</dbReference>
<dbReference type="InterPro" id="IPR011711">
    <property type="entry name" value="GntR_C"/>
</dbReference>
<dbReference type="PROSITE" id="PS50949">
    <property type="entry name" value="HTH_GNTR"/>
    <property type="match status" value="1"/>
</dbReference>
<protein>
    <recommendedName>
        <fullName evidence="4">HTH gntR-type domain-containing protein</fullName>
    </recommendedName>
</protein>
<reference evidence="6" key="1">
    <citation type="submission" date="2017-04" db="EMBL/GenBank/DDBJ databases">
        <title>Function of individual gut microbiota members based on whole genome sequencing of pure cultures obtained from chicken caecum.</title>
        <authorList>
            <person name="Medvecky M."/>
            <person name="Cejkova D."/>
            <person name="Polansky O."/>
            <person name="Karasova D."/>
            <person name="Kubasova T."/>
            <person name="Cizek A."/>
            <person name="Rychlik I."/>
        </authorList>
    </citation>
    <scope>NUCLEOTIDE SEQUENCE [LARGE SCALE GENOMIC DNA]</scope>
    <source>
        <strain evidence="6">An75</strain>
    </source>
</reference>
<dbReference type="PANTHER" id="PTHR43537">
    <property type="entry name" value="TRANSCRIPTIONAL REGULATOR, GNTR FAMILY"/>
    <property type="match status" value="1"/>
</dbReference>
<keyword evidence="3" id="KW-0804">Transcription</keyword>
<dbReference type="Gene3D" id="1.10.10.10">
    <property type="entry name" value="Winged helix-like DNA-binding domain superfamily/Winged helix DNA-binding domain"/>
    <property type="match status" value="1"/>
</dbReference>
<proteinExistence type="predicted"/>
<sequence>MEGTKMPQLQRLSLKAQVYEIIRQKILQQEYALGEKINIDTVADELKISNSPIREALMMLSQDGLIEMIPNNGARVISFSEEGFHEIASSLYVVLYGAYDLCVRQGTIEQVAQEMEHYLALQQKYYDEGNVPETVKYALQFDKCIVTGTKNSYLISMYEHIEDIFYLMALHNNQRGEDDRHNNFKEHKMILKSIQEHDAAALHKWLGIHYDKHL</sequence>
<evidence type="ECO:0000256" key="3">
    <source>
        <dbReference type="ARBA" id="ARBA00023163"/>
    </source>
</evidence>
<dbReference type="AlphaFoldDB" id="A0A1Y3TY06"/>
<accession>A0A1Y3TY06</accession>
<dbReference type="Pfam" id="PF07729">
    <property type="entry name" value="FCD"/>
    <property type="match status" value="1"/>
</dbReference>
<name>A0A1Y3TY06_9FIRM</name>
<dbReference type="InterPro" id="IPR000524">
    <property type="entry name" value="Tscrpt_reg_HTH_GntR"/>
</dbReference>
<dbReference type="SMART" id="SM00345">
    <property type="entry name" value="HTH_GNTR"/>
    <property type="match status" value="1"/>
</dbReference>
<evidence type="ECO:0000313" key="6">
    <source>
        <dbReference type="Proteomes" id="UP000195455"/>
    </source>
</evidence>
<feature type="domain" description="HTH gntR-type" evidence="4">
    <location>
        <begin position="12"/>
        <end position="79"/>
    </location>
</feature>
<dbReference type="InterPro" id="IPR036388">
    <property type="entry name" value="WH-like_DNA-bd_sf"/>
</dbReference>
<dbReference type="Gene3D" id="1.20.120.530">
    <property type="entry name" value="GntR ligand-binding domain-like"/>
    <property type="match status" value="1"/>
</dbReference>
<organism evidence="5 6">
    <name type="scientific">Anaerotignum lactatifermentans</name>
    <dbReference type="NCBI Taxonomy" id="160404"/>
    <lineage>
        <taxon>Bacteria</taxon>
        <taxon>Bacillati</taxon>
        <taxon>Bacillota</taxon>
        <taxon>Clostridia</taxon>
        <taxon>Lachnospirales</taxon>
        <taxon>Anaerotignaceae</taxon>
        <taxon>Anaerotignum</taxon>
    </lineage>
</organism>
<dbReference type="EMBL" id="NFHM01000019">
    <property type="protein sequence ID" value="OUN41311.1"/>
    <property type="molecule type" value="Genomic_DNA"/>
</dbReference>
<evidence type="ECO:0000256" key="2">
    <source>
        <dbReference type="ARBA" id="ARBA00023125"/>
    </source>
</evidence>
<evidence type="ECO:0000256" key="1">
    <source>
        <dbReference type="ARBA" id="ARBA00023015"/>
    </source>
</evidence>
<dbReference type="InterPro" id="IPR036390">
    <property type="entry name" value="WH_DNA-bd_sf"/>
</dbReference>
<dbReference type="GO" id="GO:0003700">
    <property type="term" value="F:DNA-binding transcription factor activity"/>
    <property type="evidence" value="ECO:0007669"/>
    <property type="project" value="InterPro"/>
</dbReference>
<dbReference type="SUPFAM" id="SSF46785">
    <property type="entry name" value="Winged helix' DNA-binding domain"/>
    <property type="match status" value="1"/>
</dbReference>
<keyword evidence="2" id="KW-0238">DNA-binding</keyword>
<comment type="caution">
    <text evidence="5">The sequence shown here is derived from an EMBL/GenBank/DDBJ whole genome shotgun (WGS) entry which is preliminary data.</text>
</comment>
<evidence type="ECO:0000259" key="4">
    <source>
        <dbReference type="PROSITE" id="PS50949"/>
    </source>
</evidence>
<dbReference type="Proteomes" id="UP000195455">
    <property type="component" value="Unassembled WGS sequence"/>
</dbReference>
<gene>
    <name evidence="5" type="ORF">B5G26_11460</name>
</gene>
<evidence type="ECO:0000313" key="5">
    <source>
        <dbReference type="EMBL" id="OUN41311.1"/>
    </source>
</evidence>
<dbReference type="GO" id="GO:0003677">
    <property type="term" value="F:DNA binding"/>
    <property type="evidence" value="ECO:0007669"/>
    <property type="project" value="UniProtKB-KW"/>
</dbReference>